<evidence type="ECO:0000313" key="2">
    <source>
        <dbReference type="Proteomes" id="UP000256645"/>
    </source>
</evidence>
<dbReference type="AlphaFoldDB" id="A0A3D8SPN6"/>
<dbReference type="InterPro" id="IPR036661">
    <property type="entry name" value="Luciferase-like_sf"/>
</dbReference>
<dbReference type="Gene3D" id="3.20.20.30">
    <property type="entry name" value="Luciferase-like domain"/>
    <property type="match status" value="1"/>
</dbReference>
<comment type="caution">
    <text evidence="1">The sequence shown here is derived from an EMBL/GenBank/DDBJ whole genome shotgun (WGS) entry which is preliminary data.</text>
</comment>
<keyword evidence="2" id="KW-1185">Reference proteome</keyword>
<evidence type="ECO:0008006" key="3">
    <source>
        <dbReference type="Google" id="ProtNLM"/>
    </source>
</evidence>
<dbReference type="GO" id="GO:0016705">
    <property type="term" value="F:oxidoreductase activity, acting on paired donors, with incorporation or reduction of molecular oxygen"/>
    <property type="evidence" value="ECO:0007669"/>
    <property type="project" value="InterPro"/>
</dbReference>
<gene>
    <name evidence="1" type="ORF">BP6252_00176</name>
</gene>
<evidence type="ECO:0000313" key="1">
    <source>
        <dbReference type="EMBL" id="RDW88144.1"/>
    </source>
</evidence>
<dbReference type="Proteomes" id="UP000256645">
    <property type="component" value="Unassembled WGS sequence"/>
</dbReference>
<dbReference type="STRING" id="1849047.A0A3D8SPN6"/>
<sequence>MKTLLDNTEGEMTPRKLGELLGLGGSTPIPIGTPAMVADVFERWFNESNIDGYNIVYVSNPERYVEIVGLLFPGYRRAESCGNTIQFLEEPSEKTYTFDPGSRSCPPIIKVQSSSGMLRRRSYWSSG</sequence>
<dbReference type="EMBL" id="PDLM01000001">
    <property type="protein sequence ID" value="RDW88144.1"/>
    <property type="molecule type" value="Genomic_DNA"/>
</dbReference>
<organism evidence="1 2">
    <name type="scientific">Coleophoma cylindrospora</name>
    <dbReference type="NCBI Taxonomy" id="1849047"/>
    <lineage>
        <taxon>Eukaryota</taxon>
        <taxon>Fungi</taxon>
        <taxon>Dikarya</taxon>
        <taxon>Ascomycota</taxon>
        <taxon>Pezizomycotina</taxon>
        <taxon>Leotiomycetes</taxon>
        <taxon>Helotiales</taxon>
        <taxon>Dermateaceae</taxon>
        <taxon>Coleophoma</taxon>
    </lineage>
</organism>
<proteinExistence type="predicted"/>
<dbReference type="OrthoDB" id="3559677at2759"/>
<protein>
    <recommendedName>
        <fullName evidence="3">Luciferase-like domain-containing protein</fullName>
    </recommendedName>
</protein>
<accession>A0A3D8SPN6</accession>
<name>A0A3D8SPN6_9HELO</name>
<reference evidence="1 2" key="1">
    <citation type="journal article" date="2018" name="IMA Fungus">
        <title>IMA Genome-F 9: Draft genome sequence of Annulohypoxylon stygium, Aspergillus mulundensis, Berkeleyomyces basicola (syn. Thielaviopsis basicola), Ceratocystis smalleyi, two Cercospora beticola strains, Coleophoma cylindrospora, Fusarium fracticaudum, Phialophora cf. hyalina, and Morchella septimelata.</title>
        <authorList>
            <person name="Wingfield B.D."/>
            <person name="Bills G.F."/>
            <person name="Dong Y."/>
            <person name="Huang W."/>
            <person name="Nel W.J."/>
            <person name="Swalarsk-Parry B.S."/>
            <person name="Vaghefi N."/>
            <person name="Wilken P.M."/>
            <person name="An Z."/>
            <person name="de Beer Z.W."/>
            <person name="De Vos L."/>
            <person name="Chen L."/>
            <person name="Duong T.A."/>
            <person name="Gao Y."/>
            <person name="Hammerbacher A."/>
            <person name="Kikkert J.R."/>
            <person name="Li Y."/>
            <person name="Li H."/>
            <person name="Li K."/>
            <person name="Li Q."/>
            <person name="Liu X."/>
            <person name="Ma X."/>
            <person name="Naidoo K."/>
            <person name="Pethybridge S.J."/>
            <person name="Sun J."/>
            <person name="Steenkamp E.T."/>
            <person name="van der Nest M.A."/>
            <person name="van Wyk S."/>
            <person name="Wingfield M.J."/>
            <person name="Xiong C."/>
            <person name="Yue Q."/>
            <person name="Zhang X."/>
        </authorList>
    </citation>
    <scope>NUCLEOTIDE SEQUENCE [LARGE SCALE GENOMIC DNA]</scope>
    <source>
        <strain evidence="1 2">BP6252</strain>
    </source>
</reference>